<feature type="compositionally biased region" description="Acidic residues" evidence="1">
    <location>
        <begin position="414"/>
        <end position="428"/>
    </location>
</feature>
<feature type="compositionally biased region" description="Low complexity" evidence="1">
    <location>
        <begin position="448"/>
        <end position="464"/>
    </location>
</feature>
<evidence type="ECO:0000313" key="4">
    <source>
        <dbReference type="Proteomes" id="UP000467841"/>
    </source>
</evidence>
<proteinExistence type="predicted"/>
<dbReference type="OrthoDB" id="1114206at2759"/>
<feature type="compositionally biased region" description="Polar residues" evidence="1">
    <location>
        <begin position="395"/>
        <end position="413"/>
    </location>
</feature>
<dbReference type="Proteomes" id="UP000467841">
    <property type="component" value="Unassembled WGS sequence"/>
</dbReference>
<evidence type="ECO:0000259" key="2">
    <source>
        <dbReference type="Pfam" id="PF03078"/>
    </source>
</evidence>
<feature type="compositionally biased region" description="Basic and acidic residues" evidence="1">
    <location>
        <begin position="465"/>
        <end position="491"/>
    </location>
</feature>
<feature type="compositionally biased region" description="Basic residues" evidence="1">
    <location>
        <begin position="382"/>
        <end position="392"/>
    </location>
</feature>
<name>A0A6D2IQH6_9BRAS</name>
<dbReference type="EMBL" id="CACVBM020001091">
    <property type="protein sequence ID" value="CAA7030193.1"/>
    <property type="molecule type" value="Genomic_DNA"/>
</dbReference>
<evidence type="ECO:0000256" key="1">
    <source>
        <dbReference type="SAM" id="MobiDB-lite"/>
    </source>
</evidence>
<organism evidence="3 4">
    <name type="scientific">Microthlaspi erraticum</name>
    <dbReference type="NCBI Taxonomy" id="1685480"/>
    <lineage>
        <taxon>Eukaryota</taxon>
        <taxon>Viridiplantae</taxon>
        <taxon>Streptophyta</taxon>
        <taxon>Embryophyta</taxon>
        <taxon>Tracheophyta</taxon>
        <taxon>Spermatophyta</taxon>
        <taxon>Magnoliopsida</taxon>
        <taxon>eudicotyledons</taxon>
        <taxon>Gunneridae</taxon>
        <taxon>Pentapetalae</taxon>
        <taxon>rosids</taxon>
        <taxon>malvids</taxon>
        <taxon>Brassicales</taxon>
        <taxon>Brassicaceae</taxon>
        <taxon>Coluteocarpeae</taxon>
        <taxon>Microthlaspi</taxon>
    </lineage>
</organism>
<reference evidence="3" key="1">
    <citation type="submission" date="2020-01" db="EMBL/GenBank/DDBJ databases">
        <authorList>
            <person name="Mishra B."/>
        </authorList>
    </citation>
    <scope>NUCLEOTIDE SEQUENCE [LARGE SCALE GENOMIC DNA]</scope>
</reference>
<dbReference type="InterPro" id="IPR004312">
    <property type="entry name" value="ATHILA_Orf1_C"/>
</dbReference>
<sequence length="491" mass="56072">MAELGISQDCHYLFDEMQLTRLMMTPQPAYKKETIEFLSTLRVNFYEPDEIVPEGHGSGRFSFRINKRKYRMSFRDLEDVFHFDHKEGRETEPGTPPAELQAFWTMIGVNEYMSSTAKSTHIRNPTLRYVHKALAHTIYARRDVTGVNEKELFFLNEGMKKIIRELPDGTEMVGDRSGNSVATYLLKSFLSYIEYALSLNRVHKASSGQLSCGGLITPILIHFGITLNKPVDPLAMNIQYLRKTTYLRGQPISGRHNYQFAYRQFNFGLARFFLPNPPLTYITVRENIDFDPPIKTILEQGQEEEEYDYRGAADVEESSGDEENLMDYKTGEFHFKNHEIKRRKSAANTALESINTLKAWNQFPDKAIKSLLKTVKKMGKRIKQLTKGKSKSPSHDSVNTTPIHLYSIHSNNGDDGENVVADSEEGDEGSSKFQTAETSTRKRKASKSPPASTKDDSTSSSSSELSERYSELMAKEQTGGDDRRWTRRRSE</sequence>
<dbReference type="AlphaFoldDB" id="A0A6D2IQH6"/>
<comment type="caution">
    <text evidence="3">The sequence shown here is derived from an EMBL/GenBank/DDBJ whole genome shotgun (WGS) entry which is preliminary data.</text>
</comment>
<dbReference type="Pfam" id="PF03078">
    <property type="entry name" value="ATHILA"/>
    <property type="match status" value="1"/>
</dbReference>
<protein>
    <recommendedName>
        <fullName evidence="2">Arabidopsis retrotransposon Orf1 C-terminal domain-containing protein</fullName>
    </recommendedName>
</protein>
<keyword evidence="4" id="KW-1185">Reference proteome</keyword>
<gene>
    <name evidence="3" type="ORF">MERR_LOCUS17428</name>
</gene>
<accession>A0A6D2IQH6</accession>
<feature type="domain" description="Arabidopsis retrotransposon Orf1 C-terminal" evidence="2">
    <location>
        <begin position="1"/>
        <end position="384"/>
    </location>
</feature>
<evidence type="ECO:0000313" key="3">
    <source>
        <dbReference type="EMBL" id="CAA7030193.1"/>
    </source>
</evidence>
<feature type="region of interest" description="Disordered" evidence="1">
    <location>
        <begin position="382"/>
        <end position="491"/>
    </location>
</feature>